<dbReference type="CDD" id="cd06782">
    <property type="entry name" value="cpPDZ_CPP-like"/>
    <property type="match status" value="1"/>
</dbReference>
<dbReference type="InterPro" id="IPR001478">
    <property type="entry name" value="PDZ"/>
</dbReference>
<proteinExistence type="inferred from homology"/>
<dbReference type="AlphaFoldDB" id="A0A9D9DRN8"/>
<dbReference type="InterPro" id="IPR005151">
    <property type="entry name" value="Tail-specific_protease"/>
</dbReference>
<dbReference type="Pfam" id="PF17820">
    <property type="entry name" value="PDZ_6"/>
    <property type="match status" value="1"/>
</dbReference>
<evidence type="ECO:0000256" key="5">
    <source>
        <dbReference type="RuleBase" id="RU004404"/>
    </source>
</evidence>
<evidence type="ECO:0000313" key="8">
    <source>
        <dbReference type="EMBL" id="MBO8431700.1"/>
    </source>
</evidence>
<evidence type="ECO:0000256" key="1">
    <source>
        <dbReference type="ARBA" id="ARBA00009179"/>
    </source>
</evidence>
<feature type="signal peptide" evidence="6">
    <location>
        <begin position="1"/>
        <end position="26"/>
    </location>
</feature>
<dbReference type="InterPro" id="IPR004447">
    <property type="entry name" value="Peptidase_S41A"/>
</dbReference>
<dbReference type="PANTHER" id="PTHR32060:SF30">
    <property type="entry name" value="CARBOXY-TERMINAL PROCESSING PROTEASE CTPA"/>
    <property type="match status" value="1"/>
</dbReference>
<evidence type="ECO:0000256" key="3">
    <source>
        <dbReference type="ARBA" id="ARBA00022801"/>
    </source>
</evidence>
<keyword evidence="2 5" id="KW-0645">Protease</keyword>
<dbReference type="Gene3D" id="3.90.226.10">
    <property type="entry name" value="2-enoyl-CoA Hydratase, Chain A, domain 1"/>
    <property type="match status" value="1"/>
</dbReference>
<dbReference type="InterPro" id="IPR036034">
    <property type="entry name" value="PDZ_sf"/>
</dbReference>
<name>A0A9D9DRN8_9BACT</name>
<keyword evidence="3 5" id="KW-0378">Hydrolase</keyword>
<dbReference type="EMBL" id="JADIMZ010000004">
    <property type="protein sequence ID" value="MBO8431700.1"/>
    <property type="molecule type" value="Genomic_DNA"/>
</dbReference>
<dbReference type="Proteomes" id="UP000823612">
    <property type="component" value="Unassembled WGS sequence"/>
</dbReference>
<dbReference type="Gene3D" id="2.30.42.10">
    <property type="match status" value="1"/>
</dbReference>
<dbReference type="PANTHER" id="PTHR32060">
    <property type="entry name" value="TAIL-SPECIFIC PROTEASE"/>
    <property type="match status" value="1"/>
</dbReference>
<feature type="chain" id="PRO_5039490504" evidence="6">
    <location>
        <begin position="27"/>
        <end position="557"/>
    </location>
</feature>
<evidence type="ECO:0000259" key="7">
    <source>
        <dbReference type="PROSITE" id="PS50106"/>
    </source>
</evidence>
<keyword evidence="6" id="KW-0732">Signal</keyword>
<dbReference type="GO" id="GO:0008236">
    <property type="term" value="F:serine-type peptidase activity"/>
    <property type="evidence" value="ECO:0007669"/>
    <property type="project" value="UniProtKB-KW"/>
</dbReference>
<dbReference type="Pfam" id="PF03572">
    <property type="entry name" value="Peptidase_S41"/>
    <property type="match status" value="1"/>
</dbReference>
<dbReference type="GO" id="GO:0006508">
    <property type="term" value="P:proteolysis"/>
    <property type="evidence" value="ECO:0007669"/>
    <property type="project" value="UniProtKB-KW"/>
</dbReference>
<reference evidence="8" key="2">
    <citation type="journal article" date="2021" name="PeerJ">
        <title>Extensive microbial diversity within the chicken gut microbiome revealed by metagenomics and culture.</title>
        <authorList>
            <person name="Gilroy R."/>
            <person name="Ravi A."/>
            <person name="Getino M."/>
            <person name="Pursley I."/>
            <person name="Horton D.L."/>
            <person name="Alikhan N.F."/>
            <person name="Baker D."/>
            <person name="Gharbi K."/>
            <person name="Hall N."/>
            <person name="Watson M."/>
            <person name="Adriaenssens E.M."/>
            <person name="Foster-Nyarko E."/>
            <person name="Jarju S."/>
            <person name="Secka A."/>
            <person name="Antonio M."/>
            <person name="Oren A."/>
            <person name="Chaudhuri R.R."/>
            <person name="La Ragione R."/>
            <person name="Hildebrand F."/>
            <person name="Pallen M.J."/>
        </authorList>
    </citation>
    <scope>NUCLEOTIDE SEQUENCE</scope>
    <source>
        <strain evidence="8">2889</strain>
    </source>
</reference>
<sequence length="557" mass="62222">MKILKELGLVAALLMAWVGFSRGQQADVVENKDFEVLKNLEIFTSAYKNLELTYVDGVNPGELIKKALDAMMATLDPYTVYIPEADIEDVRIMTEGQYGGIGSLIHYRDGAVYISEPYEGFPADKAGLKPGDKILEVNGESTQGKNTADVSAMLKGQAGTTLTLLMERRGVAKPFEVTLTRQEIQIKNVTYYGMLRDSVGYIRQDGFTEGASKEVKEAFLDLKRQGMKYLVFDLRYNGGGLLSEAVDIVNLFYRKGVPVVSTKGRMASRNHTYYTRETPVDTEIPIVFLTSRGTASASEILSGSMQDYDRAVLVGERTFGKGLVQNILPLPYNAQMKVTIAKYYIPSGRCVQALDYSHKDADGRPLPVPDSLRTAFRTAGGRVVYDGDGIEPDVAVDVPLVSDVAYSLVTKFLIFDYANRYAEKHEKLGDVADFVVDEALYEDFLKFMEDKDYGYKLSSERVLDDFKRAVEADSCLDAVRTQYEALAKTLADTKQGDLRRHQKEISAYLREEIASRYYYQAGRAEAELAGDETVNTAIEILLDQDRYRALLKPTEKE</sequence>
<dbReference type="InterPro" id="IPR029045">
    <property type="entry name" value="ClpP/crotonase-like_dom_sf"/>
</dbReference>
<keyword evidence="4 5" id="KW-0720">Serine protease</keyword>
<comment type="caution">
    <text evidence="8">The sequence shown here is derived from an EMBL/GenBank/DDBJ whole genome shotgun (WGS) entry which is preliminary data.</text>
</comment>
<dbReference type="CDD" id="cd07560">
    <property type="entry name" value="Peptidase_S41_CPP"/>
    <property type="match status" value="1"/>
</dbReference>
<accession>A0A9D9DRN8</accession>
<dbReference type="SMART" id="SM00228">
    <property type="entry name" value="PDZ"/>
    <property type="match status" value="1"/>
</dbReference>
<dbReference type="GO" id="GO:0004175">
    <property type="term" value="F:endopeptidase activity"/>
    <property type="evidence" value="ECO:0007669"/>
    <property type="project" value="TreeGrafter"/>
</dbReference>
<gene>
    <name evidence="8" type="ORF">IAB08_00185</name>
</gene>
<protein>
    <submittedName>
        <fullName evidence="8">S41 family peptidase</fullName>
    </submittedName>
</protein>
<dbReference type="Gene3D" id="3.30.750.44">
    <property type="match status" value="1"/>
</dbReference>
<dbReference type="FunFam" id="2.30.42.10:FF:000063">
    <property type="entry name" value="Peptidase, S41 family"/>
    <property type="match status" value="1"/>
</dbReference>
<dbReference type="SMART" id="SM00245">
    <property type="entry name" value="TSPc"/>
    <property type="match status" value="1"/>
</dbReference>
<dbReference type="GO" id="GO:0007165">
    <property type="term" value="P:signal transduction"/>
    <property type="evidence" value="ECO:0007669"/>
    <property type="project" value="TreeGrafter"/>
</dbReference>
<evidence type="ECO:0000256" key="6">
    <source>
        <dbReference type="SAM" id="SignalP"/>
    </source>
</evidence>
<dbReference type="InterPro" id="IPR041489">
    <property type="entry name" value="PDZ_6"/>
</dbReference>
<dbReference type="SUPFAM" id="SSF52096">
    <property type="entry name" value="ClpP/crotonase"/>
    <property type="match status" value="1"/>
</dbReference>
<dbReference type="SUPFAM" id="SSF50156">
    <property type="entry name" value="PDZ domain-like"/>
    <property type="match status" value="1"/>
</dbReference>
<evidence type="ECO:0000256" key="4">
    <source>
        <dbReference type="ARBA" id="ARBA00022825"/>
    </source>
</evidence>
<dbReference type="PROSITE" id="PS50106">
    <property type="entry name" value="PDZ"/>
    <property type="match status" value="1"/>
</dbReference>
<dbReference type="NCBIfam" id="TIGR00225">
    <property type="entry name" value="prc"/>
    <property type="match status" value="1"/>
</dbReference>
<feature type="domain" description="PDZ" evidence="7">
    <location>
        <begin position="89"/>
        <end position="169"/>
    </location>
</feature>
<evidence type="ECO:0000256" key="2">
    <source>
        <dbReference type="ARBA" id="ARBA00022670"/>
    </source>
</evidence>
<organism evidence="8 9">
    <name type="scientific">Candidatus Pullibacteroides excrementavium</name>
    <dbReference type="NCBI Taxonomy" id="2840905"/>
    <lineage>
        <taxon>Bacteria</taxon>
        <taxon>Pseudomonadati</taxon>
        <taxon>Bacteroidota</taxon>
        <taxon>Bacteroidia</taxon>
        <taxon>Bacteroidales</taxon>
        <taxon>Candidatus Pullibacteroides</taxon>
    </lineage>
</organism>
<reference evidence="8" key="1">
    <citation type="submission" date="2020-10" db="EMBL/GenBank/DDBJ databases">
        <authorList>
            <person name="Gilroy R."/>
        </authorList>
    </citation>
    <scope>NUCLEOTIDE SEQUENCE</scope>
    <source>
        <strain evidence="8">2889</strain>
    </source>
</reference>
<evidence type="ECO:0000313" key="9">
    <source>
        <dbReference type="Proteomes" id="UP000823612"/>
    </source>
</evidence>
<dbReference type="GO" id="GO:0030288">
    <property type="term" value="C:outer membrane-bounded periplasmic space"/>
    <property type="evidence" value="ECO:0007669"/>
    <property type="project" value="TreeGrafter"/>
</dbReference>
<comment type="similarity">
    <text evidence="1 5">Belongs to the peptidase S41A family.</text>
</comment>